<feature type="compositionally biased region" description="Gly residues" evidence="1">
    <location>
        <begin position="83"/>
        <end position="93"/>
    </location>
</feature>
<dbReference type="InterPro" id="IPR016032">
    <property type="entry name" value="Sig_transdc_resp-reg_C-effctor"/>
</dbReference>
<dbReference type="Gene3D" id="1.10.10.10">
    <property type="entry name" value="Winged helix-like DNA-binding domain superfamily/Winged helix DNA-binding domain"/>
    <property type="match status" value="1"/>
</dbReference>
<feature type="compositionally biased region" description="Gly residues" evidence="1">
    <location>
        <begin position="119"/>
        <end position="128"/>
    </location>
</feature>
<dbReference type="GO" id="GO:0006355">
    <property type="term" value="P:regulation of DNA-templated transcription"/>
    <property type="evidence" value="ECO:0007669"/>
    <property type="project" value="InterPro"/>
</dbReference>
<evidence type="ECO:0000256" key="1">
    <source>
        <dbReference type="SAM" id="MobiDB-lite"/>
    </source>
</evidence>
<feature type="compositionally biased region" description="Basic and acidic residues" evidence="1">
    <location>
        <begin position="33"/>
        <end position="68"/>
    </location>
</feature>
<organism evidence="2 3">
    <name type="scientific">Amycolatopsis vancoresmycina DSM 44592</name>
    <dbReference type="NCBI Taxonomy" id="1292037"/>
    <lineage>
        <taxon>Bacteria</taxon>
        <taxon>Bacillati</taxon>
        <taxon>Actinomycetota</taxon>
        <taxon>Actinomycetes</taxon>
        <taxon>Pseudonocardiales</taxon>
        <taxon>Pseudonocardiaceae</taxon>
        <taxon>Amycolatopsis</taxon>
    </lineage>
</organism>
<comment type="caution">
    <text evidence="2">The sequence shown here is derived from an EMBL/GenBank/DDBJ whole genome shotgun (WGS) entry which is preliminary data.</text>
</comment>
<dbReference type="InterPro" id="IPR036388">
    <property type="entry name" value="WH-like_DNA-bd_sf"/>
</dbReference>
<name>R1G5D3_9PSEU</name>
<sequence length="257" mass="27607">MVPSDRREGVEDDRSTSGVQTLRRQDRRRRCHVHGETRGGDRVPRPERRREVHHHPDDHGAGRADVRVGHGQRQGLRPAPGAAAGGGGAAGGRGRPHGTVGVPPPARASAHHRHPAAAGGRGARPGGAGRRRAPPGRRVLARHGAAARRGHRAARRSGHAGARRTRQRPRPAGHPLDPEPAAPPRGRGPHGVRVLAPDERDGADRGAPRRDRQGQAHRRHPGGTVETHVGRIFDKLELRDRVQAVVPACETGLVRPR</sequence>
<dbReference type="SUPFAM" id="SSF46894">
    <property type="entry name" value="C-terminal effector domain of the bipartite response regulators"/>
    <property type="match status" value="1"/>
</dbReference>
<dbReference type="EMBL" id="AOUO01000286">
    <property type="protein sequence ID" value="EOD66677.1"/>
    <property type="molecule type" value="Genomic_DNA"/>
</dbReference>
<feature type="region of interest" description="Disordered" evidence="1">
    <location>
        <begin position="1"/>
        <end position="228"/>
    </location>
</feature>
<feature type="compositionally biased region" description="Basic and acidic residues" evidence="1">
    <location>
        <begin position="196"/>
        <end position="214"/>
    </location>
</feature>
<protein>
    <submittedName>
        <fullName evidence="2">Two-component system response regulator</fullName>
    </submittedName>
</protein>
<feature type="compositionally biased region" description="Basic residues" evidence="1">
    <location>
        <begin position="129"/>
        <end position="171"/>
    </location>
</feature>
<evidence type="ECO:0000313" key="3">
    <source>
        <dbReference type="Proteomes" id="UP000014139"/>
    </source>
</evidence>
<keyword evidence="3" id="KW-1185">Reference proteome</keyword>
<reference evidence="2 3" key="1">
    <citation type="submission" date="2013-02" db="EMBL/GenBank/DDBJ databases">
        <title>Draft genome sequence of Amycolatopsis vancoresmycina strain DSM 44592T.</title>
        <authorList>
            <person name="Kumar S."/>
            <person name="Kaur N."/>
            <person name="Kaur C."/>
            <person name="Raghava G.P.S."/>
            <person name="Mayilraj S."/>
        </authorList>
    </citation>
    <scope>NUCLEOTIDE SEQUENCE [LARGE SCALE GENOMIC DNA]</scope>
    <source>
        <strain evidence="2 3">DSM 44592</strain>
    </source>
</reference>
<dbReference type="AlphaFoldDB" id="R1G5D3"/>
<gene>
    <name evidence="2" type="ORF">H480_20294</name>
</gene>
<feature type="compositionally biased region" description="Basic and acidic residues" evidence="1">
    <location>
        <begin position="1"/>
        <end position="15"/>
    </location>
</feature>
<proteinExistence type="predicted"/>
<dbReference type="GO" id="GO:0003677">
    <property type="term" value="F:DNA binding"/>
    <property type="evidence" value="ECO:0007669"/>
    <property type="project" value="InterPro"/>
</dbReference>
<dbReference type="Proteomes" id="UP000014139">
    <property type="component" value="Unassembled WGS sequence"/>
</dbReference>
<accession>R1G5D3</accession>
<evidence type="ECO:0000313" key="2">
    <source>
        <dbReference type="EMBL" id="EOD66677.1"/>
    </source>
</evidence>